<proteinExistence type="inferred from homology"/>
<gene>
    <name evidence="9" type="ORF">SPPG_02884</name>
</gene>
<dbReference type="GO" id="GO:0016020">
    <property type="term" value="C:membrane"/>
    <property type="evidence" value="ECO:0007669"/>
    <property type="project" value="GOC"/>
</dbReference>
<keyword evidence="5" id="KW-0443">Lipid metabolism</keyword>
<sequence>MHSMSVTTMIGIILAVACLLLNHAVAAPTTFRPRQVSDELMVGVGIADITGPIGEITMMGYAELNQKANGVHLRLKARAFIFSTSSNPARRVVFVSAETGSPSHRVRKLAVRYLQNKLSPTEAALYSVDNVMISSTHTHSGPGGYNDDFMYQVPNFGVTPGAREAIAQGIADAIFAAHQDFTPGIATVTSGPLDNASINRSPQSYANNPAQERARYSDNVDKTMVLLSIKDKSGTRLRGVVNWFAVHPVSMNASNSLVSGDNKGYASYMWELEERSNMNLGFVAAFAQTNAGDVSPNLQGPRCIDTGEPCDGGKNSCGGKLDKCVARGPGYEEGGDQLSTEIIGQRQFQKAKDLVKQPPSATTKMLQPSSNAVVDYRHTWIEMSKITITNTTTGASVKVCAPAMGYAFSAGTTDNPATGISWQGENDPNGRPFWNFVRNLLKTPSQELVDCHKPKPILLATGEMGTPYWWQPQKLPVQMFLITRKLAIIGFPGEITTMSGRRLRDAVKAQMVADGTVDGDAEVVIAGLSNLYSSYVTTFEEYQVQRYEGGSTTFGPNTLNGHIQSFTTLAHSFATGSMPPPSPAFPSTTEPSDNKDVNFLTGVVLDTAPLGKRFGDVLVQPSTGPFKVGTDTVKAEFVCAHPRNGASTSDTLSASGTVDIPNGRLPGGASSTYMTVERQLPDGKWTVVLDDAGWDTKYRWARIGVAESRCTIEWRVGSTVPVSPGRIAFDISAGIRLSR</sequence>
<feature type="chain" id="PRO_5005540205" description="Neutral ceramidase" evidence="6">
    <location>
        <begin position="27"/>
        <end position="739"/>
    </location>
</feature>
<feature type="binding site" evidence="4">
    <location>
        <position position="494"/>
    </location>
    <ligand>
        <name>Zn(2+)</name>
        <dbReference type="ChEBI" id="CHEBI:29105"/>
    </ligand>
</feature>
<evidence type="ECO:0000256" key="4">
    <source>
        <dbReference type="PIRSR" id="PIRSR606823-2"/>
    </source>
</evidence>
<dbReference type="GO" id="GO:0005576">
    <property type="term" value="C:extracellular region"/>
    <property type="evidence" value="ECO:0007669"/>
    <property type="project" value="TreeGrafter"/>
</dbReference>
<comment type="cofactor">
    <cofactor evidence="4">
        <name>Zn(2+)</name>
        <dbReference type="ChEBI" id="CHEBI:29105"/>
    </cofactor>
    <text evidence="4">Binds 1 zinc ion per subunit.</text>
</comment>
<dbReference type="eggNOG" id="KOG2232">
    <property type="taxonomic scope" value="Eukaryota"/>
</dbReference>
<protein>
    <recommendedName>
        <fullName evidence="5">Neutral ceramidase</fullName>
        <ecNumber evidence="5">3.5.1.23</ecNumber>
    </recommendedName>
</protein>
<dbReference type="GO" id="GO:0046514">
    <property type="term" value="P:ceramide catabolic process"/>
    <property type="evidence" value="ECO:0007669"/>
    <property type="project" value="InterPro"/>
</dbReference>
<reference evidence="9 10" key="1">
    <citation type="submission" date="2009-08" db="EMBL/GenBank/DDBJ databases">
        <title>The Genome Sequence of Spizellomyces punctatus strain DAOM BR117.</title>
        <authorList>
            <consortium name="The Broad Institute Genome Sequencing Platform"/>
            <person name="Russ C."/>
            <person name="Cuomo C."/>
            <person name="Shea T."/>
            <person name="Young S.K."/>
            <person name="Zeng Q."/>
            <person name="Koehrsen M."/>
            <person name="Haas B."/>
            <person name="Borodovsky M."/>
            <person name="Guigo R."/>
            <person name="Alvarado L."/>
            <person name="Berlin A."/>
            <person name="Bochicchio J."/>
            <person name="Borenstein D."/>
            <person name="Chapman S."/>
            <person name="Chen Z."/>
            <person name="Engels R."/>
            <person name="Freedman E."/>
            <person name="Gellesch M."/>
            <person name="Goldberg J."/>
            <person name="Griggs A."/>
            <person name="Gujja S."/>
            <person name="Heiman D."/>
            <person name="Hepburn T."/>
            <person name="Howarth C."/>
            <person name="Jen D."/>
            <person name="Larson L."/>
            <person name="Lewis B."/>
            <person name="Mehta T."/>
            <person name="Park D."/>
            <person name="Pearson M."/>
            <person name="Roberts A."/>
            <person name="Saif S."/>
            <person name="Shenoy N."/>
            <person name="Sisk P."/>
            <person name="Stolte C."/>
            <person name="Sykes S."/>
            <person name="Thomson T."/>
            <person name="Walk T."/>
            <person name="White J."/>
            <person name="Yandava C."/>
            <person name="Burger G."/>
            <person name="Gray M.W."/>
            <person name="Holland P.W.H."/>
            <person name="King N."/>
            <person name="Lang F.B.F."/>
            <person name="Roger A.J."/>
            <person name="Ruiz-Trillo I."/>
            <person name="Lander E."/>
            <person name="Nusbaum C."/>
        </authorList>
    </citation>
    <scope>NUCLEOTIDE SEQUENCE [LARGE SCALE GENOMIC DNA]</scope>
    <source>
        <strain evidence="9 10">DAOM BR117</strain>
    </source>
</reference>
<dbReference type="InterPro" id="IPR006823">
    <property type="entry name" value="Ceramidase_alk"/>
</dbReference>
<dbReference type="Gene3D" id="2.60.40.2300">
    <property type="entry name" value="Neutral/alkaline non-lysosomal ceramidase, C-terminal domain"/>
    <property type="match status" value="1"/>
</dbReference>
<accession>A0A0L0HMX3</accession>
<feature type="active site" description="Nucleophile" evidence="3">
    <location>
        <position position="295"/>
    </location>
</feature>
<feature type="domain" description="Neutral/alkaline non-lysosomal ceramidase N-terminal" evidence="7">
    <location>
        <begin position="41"/>
        <end position="564"/>
    </location>
</feature>
<dbReference type="InterPro" id="IPR038445">
    <property type="entry name" value="NCDase_C_sf"/>
</dbReference>
<dbReference type="GO" id="GO:0017040">
    <property type="term" value="F:N-acylsphingosine amidohydrolase activity"/>
    <property type="evidence" value="ECO:0007669"/>
    <property type="project" value="UniProtKB-UniRule"/>
</dbReference>
<dbReference type="Pfam" id="PF17048">
    <property type="entry name" value="Ceramidse_alk_C"/>
    <property type="match status" value="1"/>
</dbReference>
<keyword evidence="4" id="KW-0479">Metal-binding</keyword>
<dbReference type="InterPro" id="IPR031331">
    <property type="entry name" value="NEUT/ALK_ceramidase_C"/>
</dbReference>
<dbReference type="PANTHER" id="PTHR12670:SF1">
    <property type="entry name" value="NEUTRAL CERAMIDASE"/>
    <property type="match status" value="1"/>
</dbReference>
<keyword evidence="5" id="KW-0746">Sphingolipid metabolism</keyword>
<organism evidence="9 10">
    <name type="scientific">Spizellomyces punctatus (strain DAOM BR117)</name>
    <dbReference type="NCBI Taxonomy" id="645134"/>
    <lineage>
        <taxon>Eukaryota</taxon>
        <taxon>Fungi</taxon>
        <taxon>Fungi incertae sedis</taxon>
        <taxon>Chytridiomycota</taxon>
        <taxon>Chytridiomycota incertae sedis</taxon>
        <taxon>Chytridiomycetes</taxon>
        <taxon>Spizellomycetales</taxon>
        <taxon>Spizellomycetaceae</taxon>
        <taxon>Spizellomyces</taxon>
    </lineage>
</organism>
<name>A0A0L0HMX3_SPIPD</name>
<evidence type="ECO:0000313" key="9">
    <source>
        <dbReference type="EMBL" id="KND02418.1"/>
    </source>
</evidence>
<evidence type="ECO:0000256" key="6">
    <source>
        <dbReference type="SAM" id="SignalP"/>
    </source>
</evidence>
<feature type="binding site" evidence="4">
    <location>
        <position position="535"/>
    </location>
    <ligand>
        <name>Zn(2+)</name>
        <dbReference type="ChEBI" id="CHEBI:29105"/>
    </ligand>
</feature>
<evidence type="ECO:0000256" key="5">
    <source>
        <dbReference type="RuleBase" id="RU366019"/>
    </source>
</evidence>
<evidence type="ECO:0000256" key="1">
    <source>
        <dbReference type="ARBA" id="ARBA00009835"/>
    </source>
</evidence>
<evidence type="ECO:0000256" key="2">
    <source>
        <dbReference type="ARBA" id="ARBA00022801"/>
    </source>
</evidence>
<dbReference type="VEuPathDB" id="FungiDB:SPPG_02884"/>
<evidence type="ECO:0000259" key="8">
    <source>
        <dbReference type="Pfam" id="PF17048"/>
    </source>
</evidence>
<dbReference type="OMA" id="GTTVQTC"/>
<dbReference type="GO" id="GO:0042759">
    <property type="term" value="P:long-chain fatty acid biosynthetic process"/>
    <property type="evidence" value="ECO:0007669"/>
    <property type="project" value="TreeGrafter"/>
</dbReference>
<dbReference type="Proteomes" id="UP000053201">
    <property type="component" value="Unassembled WGS sequence"/>
</dbReference>
<dbReference type="STRING" id="645134.A0A0L0HMX3"/>
<dbReference type="InterPro" id="IPR031329">
    <property type="entry name" value="NEUT/ALK_ceramidase_N"/>
</dbReference>
<feature type="binding site" evidence="4">
    <location>
        <position position="247"/>
    </location>
    <ligand>
        <name>Zn(2+)</name>
        <dbReference type="ChEBI" id="CHEBI:29105"/>
    </ligand>
</feature>
<feature type="signal peptide" evidence="6">
    <location>
        <begin position="1"/>
        <end position="26"/>
    </location>
</feature>
<dbReference type="InParanoid" id="A0A0L0HMX3"/>
<keyword evidence="4" id="KW-0862">Zinc</keyword>
<dbReference type="GO" id="GO:0046872">
    <property type="term" value="F:metal ion binding"/>
    <property type="evidence" value="ECO:0007669"/>
    <property type="project" value="UniProtKB-KW"/>
</dbReference>
<dbReference type="GeneID" id="27686442"/>
<feature type="binding site" evidence="4">
    <location>
        <position position="137"/>
    </location>
    <ligand>
        <name>Zn(2+)</name>
        <dbReference type="ChEBI" id="CHEBI:29105"/>
    </ligand>
</feature>
<comment type="similarity">
    <text evidence="1 5">Belongs to the neutral ceramidase family.</text>
</comment>
<dbReference type="RefSeq" id="XP_016610457.1">
    <property type="nucleotide sequence ID" value="XM_016751172.1"/>
</dbReference>
<dbReference type="Pfam" id="PF04734">
    <property type="entry name" value="Ceramidase_alk"/>
    <property type="match status" value="1"/>
</dbReference>
<dbReference type="PANTHER" id="PTHR12670">
    <property type="entry name" value="CERAMIDASE"/>
    <property type="match status" value="1"/>
</dbReference>
<dbReference type="OrthoDB" id="191371at2759"/>
<dbReference type="AlphaFoldDB" id="A0A0L0HMX3"/>
<evidence type="ECO:0000256" key="3">
    <source>
        <dbReference type="PIRSR" id="PIRSR606823-1"/>
    </source>
</evidence>
<dbReference type="EMBL" id="KQ257453">
    <property type="protein sequence ID" value="KND02418.1"/>
    <property type="molecule type" value="Genomic_DNA"/>
</dbReference>
<keyword evidence="2 5" id="KW-0378">Hydrolase</keyword>
<dbReference type="EC" id="3.5.1.23" evidence="5"/>
<evidence type="ECO:0000313" key="10">
    <source>
        <dbReference type="Proteomes" id="UP000053201"/>
    </source>
</evidence>
<feature type="domain" description="Neutral/alkaline non-lysosomal ceramidase C-terminal" evidence="8">
    <location>
        <begin position="567"/>
        <end position="725"/>
    </location>
</feature>
<comment type="catalytic activity">
    <reaction evidence="5">
        <text>an N-acylsphing-4-enine + H2O = sphing-4-enine + a fatty acid</text>
        <dbReference type="Rhea" id="RHEA:20856"/>
        <dbReference type="ChEBI" id="CHEBI:15377"/>
        <dbReference type="ChEBI" id="CHEBI:28868"/>
        <dbReference type="ChEBI" id="CHEBI:52639"/>
        <dbReference type="ChEBI" id="CHEBI:57756"/>
        <dbReference type="EC" id="3.5.1.23"/>
    </reaction>
</comment>
<keyword evidence="6" id="KW-0732">Signal</keyword>
<evidence type="ECO:0000259" key="7">
    <source>
        <dbReference type="Pfam" id="PF04734"/>
    </source>
</evidence>
<dbReference type="GO" id="GO:0046512">
    <property type="term" value="P:sphingosine biosynthetic process"/>
    <property type="evidence" value="ECO:0007669"/>
    <property type="project" value="TreeGrafter"/>
</dbReference>
<keyword evidence="10" id="KW-1185">Reference proteome</keyword>